<keyword evidence="2" id="KW-1185">Reference proteome</keyword>
<gene>
    <name evidence="1" type="ORF">BU16DRAFT_302833</name>
</gene>
<dbReference type="AlphaFoldDB" id="A0A6A6R1Q6"/>
<dbReference type="Proteomes" id="UP000799750">
    <property type="component" value="Unassembled WGS sequence"/>
</dbReference>
<evidence type="ECO:0000313" key="2">
    <source>
        <dbReference type="Proteomes" id="UP000799750"/>
    </source>
</evidence>
<organism evidence="1 2">
    <name type="scientific">Lophium mytilinum</name>
    <dbReference type="NCBI Taxonomy" id="390894"/>
    <lineage>
        <taxon>Eukaryota</taxon>
        <taxon>Fungi</taxon>
        <taxon>Dikarya</taxon>
        <taxon>Ascomycota</taxon>
        <taxon>Pezizomycotina</taxon>
        <taxon>Dothideomycetes</taxon>
        <taxon>Pleosporomycetidae</taxon>
        <taxon>Mytilinidiales</taxon>
        <taxon>Mytilinidiaceae</taxon>
        <taxon>Lophium</taxon>
    </lineage>
</organism>
<dbReference type="InterPro" id="IPR036291">
    <property type="entry name" value="NAD(P)-bd_dom_sf"/>
</dbReference>
<dbReference type="SUPFAM" id="SSF51735">
    <property type="entry name" value="NAD(P)-binding Rossmann-fold domains"/>
    <property type="match status" value="1"/>
</dbReference>
<protein>
    <submittedName>
        <fullName evidence="1">NAD dependent epimerase/dehydratase family protein</fullName>
    </submittedName>
</protein>
<dbReference type="GO" id="GO:0005737">
    <property type="term" value="C:cytoplasm"/>
    <property type="evidence" value="ECO:0007669"/>
    <property type="project" value="TreeGrafter"/>
</dbReference>
<reference evidence="1" key="1">
    <citation type="journal article" date="2020" name="Stud. Mycol.">
        <title>101 Dothideomycetes genomes: a test case for predicting lifestyles and emergence of pathogens.</title>
        <authorList>
            <person name="Haridas S."/>
            <person name="Albert R."/>
            <person name="Binder M."/>
            <person name="Bloem J."/>
            <person name="Labutti K."/>
            <person name="Salamov A."/>
            <person name="Andreopoulos B."/>
            <person name="Baker S."/>
            <person name="Barry K."/>
            <person name="Bills G."/>
            <person name="Bluhm B."/>
            <person name="Cannon C."/>
            <person name="Castanera R."/>
            <person name="Culley D."/>
            <person name="Daum C."/>
            <person name="Ezra D."/>
            <person name="Gonzalez J."/>
            <person name="Henrissat B."/>
            <person name="Kuo A."/>
            <person name="Liang C."/>
            <person name="Lipzen A."/>
            <person name="Lutzoni F."/>
            <person name="Magnuson J."/>
            <person name="Mondo S."/>
            <person name="Nolan M."/>
            <person name="Ohm R."/>
            <person name="Pangilinan J."/>
            <person name="Park H.-J."/>
            <person name="Ramirez L."/>
            <person name="Alfaro M."/>
            <person name="Sun H."/>
            <person name="Tritt A."/>
            <person name="Yoshinaga Y."/>
            <person name="Zwiers L.-H."/>
            <person name="Turgeon B."/>
            <person name="Goodwin S."/>
            <person name="Spatafora J."/>
            <person name="Crous P."/>
            <person name="Grigoriev I."/>
        </authorList>
    </citation>
    <scope>NUCLEOTIDE SEQUENCE</scope>
    <source>
        <strain evidence="1">CBS 269.34</strain>
    </source>
</reference>
<dbReference type="GO" id="GO:0004029">
    <property type="term" value="F:aldehyde dehydrogenase (NAD+) activity"/>
    <property type="evidence" value="ECO:0007669"/>
    <property type="project" value="TreeGrafter"/>
</dbReference>
<dbReference type="EMBL" id="MU004185">
    <property type="protein sequence ID" value="KAF2498698.1"/>
    <property type="molecule type" value="Genomic_DNA"/>
</dbReference>
<dbReference type="PANTHER" id="PTHR48079:SF6">
    <property type="entry name" value="NAD(P)-BINDING DOMAIN-CONTAINING PROTEIN-RELATED"/>
    <property type="match status" value="1"/>
</dbReference>
<dbReference type="PANTHER" id="PTHR48079">
    <property type="entry name" value="PROTEIN YEEZ"/>
    <property type="match status" value="1"/>
</dbReference>
<accession>A0A6A6R1Q6</accession>
<dbReference type="InterPro" id="IPR051783">
    <property type="entry name" value="NAD(P)-dependent_oxidoreduct"/>
</dbReference>
<name>A0A6A6R1Q6_9PEZI</name>
<proteinExistence type="predicted"/>
<evidence type="ECO:0000313" key="1">
    <source>
        <dbReference type="EMBL" id="KAF2498698.1"/>
    </source>
</evidence>
<dbReference type="Gene3D" id="3.40.50.720">
    <property type="entry name" value="NAD(P)-binding Rossmann-like Domain"/>
    <property type="match status" value="1"/>
</dbReference>
<sequence>MASTKVLITGVTGFIGGSVLSTLLETHFPSLKNIKLAGLVRGENNAAVLRSKGIEPEIIQGIEDLDLLRKIASNYDVIINPAFVFQTEAAKALLRGLGDRAKQTGKQLHFIQESGTSCIADRPVTGTYREDRVFSDKDDIYSYLQERNAAEEYAPRTTTLVIPQLGLKLGVKTYMIQSPTIYGIGTGFFSKTSIQIPVLMHAAIKAGQALLLGDGKAVWDYIHIADLSTMFELMLAKILDGDDIPSGKEGIYFSETGYYAWRDLMQGIADAGKELGVLKTNELKPITLEEAVQVGYGLSNPVLELSYASNSRSRALKIRELGWKSQKTERDFRKNFRDDFVAVLVQQ</sequence>
<dbReference type="OrthoDB" id="10262413at2759"/>